<evidence type="ECO:0000313" key="1">
    <source>
        <dbReference type="EMBL" id="OCK79968.1"/>
    </source>
</evidence>
<protein>
    <recommendedName>
        <fullName evidence="3">BTB domain-containing protein</fullName>
    </recommendedName>
</protein>
<accession>A0A8E2JEX8</accession>
<proteinExistence type="predicted"/>
<organism evidence="1 2">
    <name type="scientific">Lepidopterella palustris CBS 459.81</name>
    <dbReference type="NCBI Taxonomy" id="1314670"/>
    <lineage>
        <taxon>Eukaryota</taxon>
        <taxon>Fungi</taxon>
        <taxon>Dikarya</taxon>
        <taxon>Ascomycota</taxon>
        <taxon>Pezizomycotina</taxon>
        <taxon>Dothideomycetes</taxon>
        <taxon>Pleosporomycetidae</taxon>
        <taxon>Mytilinidiales</taxon>
        <taxon>Argynnaceae</taxon>
        <taxon>Lepidopterella</taxon>
    </lineage>
</organism>
<dbReference type="AlphaFoldDB" id="A0A8E2JEX8"/>
<dbReference type="OrthoDB" id="6359816at2759"/>
<name>A0A8E2JEX8_9PEZI</name>
<evidence type="ECO:0008006" key="3">
    <source>
        <dbReference type="Google" id="ProtNLM"/>
    </source>
</evidence>
<dbReference type="EMBL" id="KV744980">
    <property type="protein sequence ID" value="OCK79968.1"/>
    <property type="molecule type" value="Genomic_DNA"/>
</dbReference>
<dbReference type="Gene3D" id="3.30.710.10">
    <property type="entry name" value="Potassium Channel Kv1.1, Chain A"/>
    <property type="match status" value="1"/>
</dbReference>
<reference evidence="1 2" key="1">
    <citation type="journal article" date="2016" name="Nat. Commun.">
        <title>Ectomycorrhizal ecology is imprinted in the genome of the dominant symbiotic fungus Cenococcum geophilum.</title>
        <authorList>
            <consortium name="DOE Joint Genome Institute"/>
            <person name="Peter M."/>
            <person name="Kohler A."/>
            <person name="Ohm R.A."/>
            <person name="Kuo A."/>
            <person name="Krutzmann J."/>
            <person name="Morin E."/>
            <person name="Arend M."/>
            <person name="Barry K.W."/>
            <person name="Binder M."/>
            <person name="Choi C."/>
            <person name="Clum A."/>
            <person name="Copeland A."/>
            <person name="Grisel N."/>
            <person name="Haridas S."/>
            <person name="Kipfer T."/>
            <person name="LaButti K."/>
            <person name="Lindquist E."/>
            <person name="Lipzen A."/>
            <person name="Maire R."/>
            <person name="Meier B."/>
            <person name="Mihaltcheva S."/>
            <person name="Molinier V."/>
            <person name="Murat C."/>
            <person name="Poggeler S."/>
            <person name="Quandt C.A."/>
            <person name="Sperisen C."/>
            <person name="Tritt A."/>
            <person name="Tisserant E."/>
            <person name="Crous P.W."/>
            <person name="Henrissat B."/>
            <person name="Nehls U."/>
            <person name="Egli S."/>
            <person name="Spatafora J.W."/>
            <person name="Grigoriev I.V."/>
            <person name="Martin F.M."/>
        </authorList>
    </citation>
    <scope>NUCLEOTIDE SEQUENCE [LARGE SCALE GENOMIC DNA]</scope>
    <source>
        <strain evidence="1 2">CBS 459.81</strain>
    </source>
</reference>
<sequence length="169" mass="18527">MVRPKILTPGQDSDQEGATPTIIIEGDEPLMVKAMLRFFFCGEYHTLELKGEDFTPKTAHVVADTYDVLDLREYAAQRFRQEAEKLVDLDTFLEVVYDDCQCASAAAGQHLWGAALKLVLARDIPEFSVGLLEDILGKGKYGPHEDKKPAKLLTSSVRSVRSAGKGAGG</sequence>
<evidence type="ECO:0000313" key="2">
    <source>
        <dbReference type="Proteomes" id="UP000250266"/>
    </source>
</evidence>
<dbReference type="InterPro" id="IPR011333">
    <property type="entry name" value="SKP1/BTB/POZ_sf"/>
</dbReference>
<gene>
    <name evidence="1" type="ORF">K432DRAFT_453929</name>
</gene>
<dbReference type="Proteomes" id="UP000250266">
    <property type="component" value="Unassembled WGS sequence"/>
</dbReference>
<keyword evidence="2" id="KW-1185">Reference proteome</keyword>